<name>A0A9X9LC98_GULGU</name>
<keyword evidence="6" id="KW-1185">Reference proteome</keyword>
<dbReference type="GO" id="GO:0005886">
    <property type="term" value="C:plasma membrane"/>
    <property type="evidence" value="ECO:0007669"/>
    <property type="project" value="TreeGrafter"/>
</dbReference>
<protein>
    <recommendedName>
        <fullName evidence="3">CB1 cannabinoid receptor-interacting protein 1</fullName>
    </recommendedName>
</protein>
<dbReference type="Pfam" id="PF15043">
    <property type="entry name" value="CNRIP1"/>
    <property type="match status" value="1"/>
</dbReference>
<reference evidence="5 6" key="1">
    <citation type="submission" date="2018-10" db="EMBL/GenBank/DDBJ databases">
        <authorList>
            <person name="Ekblom R."/>
            <person name="Jareborg N."/>
        </authorList>
    </citation>
    <scope>NUCLEOTIDE SEQUENCE [LARGE SCALE GENOMIC DNA]</scope>
    <source>
        <tissue evidence="5">Muscle</tissue>
    </source>
</reference>
<evidence type="ECO:0000256" key="2">
    <source>
        <dbReference type="ARBA" id="ARBA00007288"/>
    </source>
</evidence>
<sequence>MTFTVIGTLNMVWQVKFYIYHKQDHCQCVRPFSVTEYECKPNKTCSLMWMNKESFLSRWVILMLLYNIFKNLL</sequence>
<comment type="caution">
    <text evidence="5">The sequence shown here is derived from an EMBL/GenBank/DDBJ whole genome shotgun (WGS) entry which is preliminary data.</text>
</comment>
<accession>A0A9X9LC98</accession>
<dbReference type="Proteomes" id="UP000269945">
    <property type="component" value="Unassembled WGS sequence"/>
</dbReference>
<evidence type="ECO:0000256" key="3">
    <source>
        <dbReference type="ARBA" id="ARBA00015651"/>
    </source>
</evidence>
<dbReference type="InterPro" id="IPR029204">
    <property type="entry name" value="CNRIP1"/>
</dbReference>
<proteinExistence type="inferred from homology"/>
<evidence type="ECO:0000256" key="1">
    <source>
        <dbReference type="ARBA" id="ARBA00003884"/>
    </source>
</evidence>
<dbReference type="GO" id="GO:0031718">
    <property type="term" value="F:type 1 cannabinoid receptor binding"/>
    <property type="evidence" value="ECO:0007669"/>
    <property type="project" value="TreeGrafter"/>
</dbReference>
<comment type="subunit">
    <text evidence="4">Interacts with the cannabinoid receptor CNR1 (via C-terminus). Does not interact with cannabinoid receptor CNR2.</text>
</comment>
<dbReference type="PANTHER" id="PTHR31952">
    <property type="entry name" value="CB1 CANNABINOID RECEPTOR-INTERACTING PROTEIN 1"/>
    <property type="match status" value="1"/>
</dbReference>
<comment type="function">
    <text evidence="1">Suppresses cannabinoid receptor CNR1-mediated tonic inhibition of voltage-gated calcium channels.</text>
</comment>
<comment type="similarity">
    <text evidence="2">Belongs to the CNRIP family.</text>
</comment>
<evidence type="ECO:0000256" key="4">
    <source>
        <dbReference type="ARBA" id="ARBA00026030"/>
    </source>
</evidence>
<evidence type="ECO:0000313" key="5">
    <source>
        <dbReference type="EMBL" id="VCW49289.1"/>
    </source>
</evidence>
<evidence type="ECO:0000313" key="6">
    <source>
        <dbReference type="Proteomes" id="UP000269945"/>
    </source>
</evidence>
<gene>
    <name evidence="5" type="ORF">BN2614_LOCUS1</name>
</gene>
<dbReference type="PANTHER" id="PTHR31952:SF1">
    <property type="entry name" value="CB1 CANNABINOID RECEPTOR-INTERACTING PROTEIN 1"/>
    <property type="match status" value="1"/>
</dbReference>
<organism evidence="5 6">
    <name type="scientific">Gulo gulo</name>
    <name type="common">Wolverine</name>
    <name type="synonym">Gluton</name>
    <dbReference type="NCBI Taxonomy" id="48420"/>
    <lineage>
        <taxon>Eukaryota</taxon>
        <taxon>Metazoa</taxon>
        <taxon>Chordata</taxon>
        <taxon>Craniata</taxon>
        <taxon>Vertebrata</taxon>
        <taxon>Euteleostomi</taxon>
        <taxon>Mammalia</taxon>
        <taxon>Eutheria</taxon>
        <taxon>Laurasiatheria</taxon>
        <taxon>Carnivora</taxon>
        <taxon>Caniformia</taxon>
        <taxon>Musteloidea</taxon>
        <taxon>Mustelidae</taxon>
        <taxon>Guloninae</taxon>
        <taxon>Gulo</taxon>
    </lineage>
</organism>
<dbReference type="AlphaFoldDB" id="A0A9X9LC98"/>
<dbReference type="EMBL" id="CYRY02000276">
    <property type="protein sequence ID" value="VCW49289.1"/>
    <property type="molecule type" value="Genomic_DNA"/>
</dbReference>